<feature type="region of interest" description="Disordered" evidence="3">
    <location>
        <begin position="259"/>
        <end position="278"/>
    </location>
</feature>
<gene>
    <name evidence="6" type="ORF">TEK04_14395</name>
</gene>
<evidence type="ECO:0000256" key="2">
    <source>
        <dbReference type="ARBA" id="ARBA00023163"/>
    </source>
</evidence>
<feature type="region of interest" description="Disordered" evidence="3">
    <location>
        <begin position="114"/>
        <end position="133"/>
    </location>
</feature>
<dbReference type="RefSeq" id="WP_336405039.1">
    <property type="nucleotide sequence ID" value="NZ_JBAPLU010000015.1"/>
</dbReference>
<evidence type="ECO:0000256" key="3">
    <source>
        <dbReference type="SAM" id="MobiDB-lite"/>
    </source>
</evidence>
<evidence type="ECO:0000256" key="1">
    <source>
        <dbReference type="ARBA" id="ARBA00023015"/>
    </source>
</evidence>
<keyword evidence="7" id="KW-1185">Reference proteome</keyword>
<keyword evidence="2" id="KW-0804">Transcription</keyword>
<dbReference type="InterPro" id="IPR041916">
    <property type="entry name" value="Anti_sigma_zinc_sf"/>
</dbReference>
<keyword evidence="4" id="KW-1133">Transmembrane helix</keyword>
<accession>A0ABU8DY06</accession>
<evidence type="ECO:0000313" key="7">
    <source>
        <dbReference type="Proteomes" id="UP001361570"/>
    </source>
</evidence>
<dbReference type="Gene3D" id="1.10.10.1320">
    <property type="entry name" value="Anti-sigma factor, zinc-finger domain"/>
    <property type="match status" value="1"/>
</dbReference>
<sequence>MTHCAPEDLAVAALGEQLPAADARHLTTCPTCTAEVRSLRRAVEAVAPADVPEDGPPIPVSDRVWAAVAAQTGVTATPRSAGPALVGLPSPVDASTPAPADDTTAAAPALRAVPASPAGAEEAGTSVGPARRSTRRRWVVTSAVAAGLLVGVAVGAALTRDAGTPVPIPGTAVASAQLDPFGDWDSSGEATLTETDGRWDLQVQLTAPPPATDGFYEVWLLSADRGALSLGNLEGASGSYVVPEGVDLADYDTVDVSLEPYDGDPEHSSDSVARGTLR</sequence>
<dbReference type="InterPro" id="IPR018764">
    <property type="entry name" value="RskA_C"/>
</dbReference>
<evidence type="ECO:0000313" key="6">
    <source>
        <dbReference type="EMBL" id="MEI4272914.1"/>
    </source>
</evidence>
<keyword evidence="1" id="KW-0805">Transcription regulation</keyword>
<evidence type="ECO:0000259" key="5">
    <source>
        <dbReference type="Pfam" id="PF10099"/>
    </source>
</evidence>
<keyword evidence="4" id="KW-0812">Transmembrane</keyword>
<feature type="domain" description="Anti-sigma K factor RskA C-terminal" evidence="5">
    <location>
        <begin position="142"/>
        <end position="266"/>
    </location>
</feature>
<dbReference type="Proteomes" id="UP001361570">
    <property type="component" value="Unassembled WGS sequence"/>
</dbReference>
<reference evidence="6 7" key="1">
    <citation type="submission" date="2024-03" db="EMBL/GenBank/DDBJ databases">
        <title>Draft genome sequence of Klenkia sp. LSe6-5.</title>
        <authorList>
            <person name="Duangmal K."/>
            <person name="Chantavorakit T."/>
        </authorList>
    </citation>
    <scope>NUCLEOTIDE SEQUENCE [LARGE SCALE GENOMIC DNA]</scope>
    <source>
        <strain evidence="6 7">LSe6-5</strain>
    </source>
</reference>
<feature type="transmembrane region" description="Helical" evidence="4">
    <location>
        <begin position="138"/>
        <end position="158"/>
    </location>
</feature>
<organism evidence="6 7">
    <name type="scientific">Klenkia sesuvii</name>
    <dbReference type="NCBI Taxonomy" id="3103137"/>
    <lineage>
        <taxon>Bacteria</taxon>
        <taxon>Bacillati</taxon>
        <taxon>Actinomycetota</taxon>
        <taxon>Actinomycetes</taxon>
        <taxon>Geodermatophilales</taxon>
        <taxon>Geodermatophilaceae</taxon>
        <taxon>Klenkia</taxon>
    </lineage>
</organism>
<dbReference type="Pfam" id="PF10099">
    <property type="entry name" value="RskA_C"/>
    <property type="match status" value="1"/>
</dbReference>
<name>A0ABU8DY06_9ACTN</name>
<protein>
    <submittedName>
        <fullName evidence="6">Anti-sigma factor</fullName>
    </submittedName>
</protein>
<keyword evidence="4" id="KW-0472">Membrane</keyword>
<proteinExistence type="predicted"/>
<comment type="caution">
    <text evidence="6">The sequence shown here is derived from an EMBL/GenBank/DDBJ whole genome shotgun (WGS) entry which is preliminary data.</text>
</comment>
<dbReference type="EMBL" id="JBAPLU010000015">
    <property type="protein sequence ID" value="MEI4272914.1"/>
    <property type="molecule type" value="Genomic_DNA"/>
</dbReference>
<evidence type="ECO:0000256" key="4">
    <source>
        <dbReference type="SAM" id="Phobius"/>
    </source>
</evidence>